<organism evidence="2 3">
    <name type="scientific">Symbiodinium necroappetens</name>
    <dbReference type="NCBI Taxonomy" id="1628268"/>
    <lineage>
        <taxon>Eukaryota</taxon>
        <taxon>Sar</taxon>
        <taxon>Alveolata</taxon>
        <taxon>Dinophyceae</taxon>
        <taxon>Suessiales</taxon>
        <taxon>Symbiodiniaceae</taxon>
        <taxon>Symbiodinium</taxon>
    </lineage>
</organism>
<dbReference type="Proteomes" id="UP000601435">
    <property type="component" value="Unassembled WGS sequence"/>
</dbReference>
<evidence type="ECO:0000313" key="3">
    <source>
        <dbReference type="Proteomes" id="UP000601435"/>
    </source>
</evidence>
<dbReference type="AlphaFoldDB" id="A0A813BW76"/>
<comment type="caution">
    <text evidence="2">The sequence shown here is derived from an EMBL/GenBank/DDBJ whole genome shotgun (WGS) entry which is preliminary data.</text>
</comment>
<feature type="non-terminal residue" evidence="2">
    <location>
        <position position="90"/>
    </location>
</feature>
<keyword evidence="3" id="KW-1185">Reference proteome</keyword>
<sequence>MTLMVPRSIVLAAMVVSFTRGTDKVCTFVNEPKIPYFWDEKCVVESLGCWADGVHAQCRFCGKAPYVPIDCPPDATVPLVKECNFKNPPV</sequence>
<keyword evidence="1" id="KW-0732">Signal</keyword>
<reference evidence="2" key="1">
    <citation type="submission" date="2021-02" db="EMBL/GenBank/DDBJ databases">
        <authorList>
            <person name="Dougan E. K."/>
            <person name="Rhodes N."/>
            <person name="Thang M."/>
            <person name="Chan C."/>
        </authorList>
    </citation>
    <scope>NUCLEOTIDE SEQUENCE</scope>
</reference>
<proteinExistence type="predicted"/>
<accession>A0A813BW76</accession>
<protein>
    <submittedName>
        <fullName evidence="2">Uncharacterized protein</fullName>
    </submittedName>
</protein>
<evidence type="ECO:0000256" key="1">
    <source>
        <dbReference type="SAM" id="SignalP"/>
    </source>
</evidence>
<evidence type="ECO:0000313" key="2">
    <source>
        <dbReference type="EMBL" id="CAE7920925.1"/>
    </source>
</evidence>
<name>A0A813BW76_9DINO</name>
<feature type="signal peptide" evidence="1">
    <location>
        <begin position="1"/>
        <end position="21"/>
    </location>
</feature>
<gene>
    <name evidence="2" type="ORF">SNEC2469_LOCUS31713</name>
</gene>
<feature type="chain" id="PRO_5033007232" evidence="1">
    <location>
        <begin position="22"/>
        <end position="90"/>
    </location>
</feature>
<dbReference type="EMBL" id="CAJNJA010077663">
    <property type="protein sequence ID" value="CAE7920925.1"/>
    <property type="molecule type" value="Genomic_DNA"/>
</dbReference>